<dbReference type="SMART" id="SM00219">
    <property type="entry name" value="TyrKc"/>
    <property type="match status" value="1"/>
</dbReference>
<evidence type="ECO:0000256" key="9">
    <source>
        <dbReference type="ARBA" id="ARBA00022840"/>
    </source>
</evidence>
<reference evidence="15" key="2">
    <citation type="submission" date="2021-01" db="UniProtKB">
        <authorList>
            <consortium name="EnsemblPlants"/>
        </authorList>
    </citation>
    <scope>IDENTIFICATION</scope>
</reference>
<keyword evidence="5" id="KW-0808">Transferase</keyword>
<keyword evidence="8" id="KW-0418">Kinase</keyword>
<comment type="catalytic activity">
    <reaction evidence="12">
        <text>L-threonyl-[protein] + ATP = O-phospho-L-threonyl-[protein] + ADP + H(+)</text>
        <dbReference type="Rhea" id="RHEA:46608"/>
        <dbReference type="Rhea" id="RHEA-COMP:11060"/>
        <dbReference type="Rhea" id="RHEA-COMP:11605"/>
        <dbReference type="ChEBI" id="CHEBI:15378"/>
        <dbReference type="ChEBI" id="CHEBI:30013"/>
        <dbReference type="ChEBI" id="CHEBI:30616"/>
        <dbReference type="ChEBI" id="CHEBI:61977"/>
        <dbReference type="ChEBI" id="CHEBI:456216"/>
        <dbReference type="EC" id="2.7.11.1"/>
    </reaction>
</comment>
<accession>A0A7N2REN1</accession>
<keyword evidence="10" id="KW-1133">Transmembrane helix</keyword>
<evidence type="ECO:0000256" key="10">
    <source>
        <dbReference type="ARBA" id="ARBA00022989"/>
    </source>
</evidence>
<dbReference type="InterPro" id="IPR000719">
    <property type="entry name" value="Prot_kinase_dom"/>
</dbReference>
<dbReference type="EC" id="2.7.11.1" evidence="2"/>
<evidence type="ECO:0000256" key="5">
    <source>
        <dbReference type="ARBA" id="ARBA00022679"/>
    </source>
</evidence>
<sequence>MAHWDQNMGNGSVPQLQVAKRFFFEELKKYTNNFQKQIVLDLGGTLPTGQLIAIKRAQSDPMQGGLEFKTKIELLSWVHHKNLVNLLGFCFEQGEQMLVYEYIPNGTLMGSVLGKSRIKLDWMGRLKVTLGAAKGLVDLLEHTNPPIIHRDIKSNNILLDESFNAKVADFGLSRV</sequence>
<keyword evidence="6" id="KW-0812">Transmembrane</keyword>
<dbReference type="GO" id="GO:0004674">
    <property type="term" value="F:protein serine/threonine kinase activity"/>
    <property type="evidence" value="ECO:0007669"/>
    <property type="project" value="UniProtKB-KW"/>
</dbReference>
<evidence type="ECO:0000313" key="16">
    <source>
        <dbReference type="Proteomes" id="UP000594261"/>
    </source>
</evidence>
<dbReference type="AlphaFoldDB" id="A0A7N2REN1"/>
<reference evidence="15 16" key="1">
    <citation type="journal article" date="2016" name="G3 (Bethesda)">
        <title>First Draft Assembly and Annotation of the Genome of a California Endemic Oak Quercus lobata Nee (Fagaceae).</title>
        <authorList>
            <person name="Sork V.L."/>
            <person name="Fitz-Gibbon S.T."/>
            <person name="Puiu D."/>
            <person name="Crepeau M."/>
            <person name="Gugger P.F."/>
            <person name="Sherman R."/>
            <person name="Stevens K."/>
            <person name="Langley C.H."/>
            <person name="Pellegrini M."/>
            <person name="Salzberg S.L."/>
        </authorList>
    </citation>
    <scope>NUCLEOTIDE SEQUENCE [LARGE SCALE GENOMIC DNA]</scope>
    <source>
        <strain evidence="15 16">cv. SW786</strain>
    </source>
</reference>
<dbReference type="PANTHER" id="PTHR47982">
    <property type="entry name" value="PROLINE-RICH RECEPTOR-LIKE PROTEIN KINASE PERK4"/>
    <property type="match status" value="1"/>
</dbReference>
<dbReference type="Gene3D" id="1.10.510.10">
    <property type="entry name" value="Transferase(Phosphotransferase) domain 1"/>
    <property type="match status" value="1"/>
</dbReference>
<dbReference type="GO" id="GO:0004713">
    <property type="term" value="F:protein tyrosine kinase activity"/>
    <property type="evidence" value="ECO:0007669"/>
    <property type="project" value="InterPro"/>
</dbReference>
<comment type="catalytic activity">
    <reaction evidence="13">
        <text>L-seryl-[protein] + ATP = O-phospho-L-seryl-[protein] + ADP + H(+)</text>
        <dbReference type="Rhea" id="RHEA:17989"/>
        <dbReference type="Rhea" id="RHEA-COMP:9863"/>
        <dbReference type="Rhea" id="RHEA-COMP:11604"/>
        <dbReference type="ChEBI" id="CHEBI:15378"/>
        <dbReference type="ChEBI" id="CHEBI:29999"/>
        <dbReference type="ChEBI" id="CHEBI:30616"/>
        <dbReference type="ChEBI" id="CHEBI:83421"/>
        <dbReference type="ChEBI" id="CHEBI:456216"/>
        <dbReference type="EC" id="2.7.11.1"/>
    </reaction>
</comment>
<dbReference type="GO" id="GO:0005886">
    <property type="term" value="C:plasma membrane"/>
    <property type="evidence" value="ECO:0007669"/>
    <property type="project" value="UniProtKB-SubCell"/>
</dbReference>
<dbReference type="EnsemblPlants" id="QL12p025701:mrna">
    <property type="protein sequence ID" value="QL12p025701:mrna"/>
    <property type="gene ID" value="QL12p025701"/>
</dbReference>
<keyword evidence="3" id="KW-1003">Cell membrane</keyword>
<evidence type="ECO:0000256" key="4">
    <source>
        <dbReference type="ARBA" id="ARBA00022527"/>
    </source>
</evidence>
<dbReference type="InterPro" id="IPR011009">
    <property type="entry name" value="Kinase-like_dom_sf"/>
</dbReference>
<evidence type="ECO:0000256" key="6">
    <source>
        <dbReference type="ARBA" id="ARBA00022692"/>
    </source>
</evidence>
<dbReference type="PROSITE" id="PS00108">
    <property type="entry name" value="PROTEIN_KINASE_ST"/>
    <property type="match status" value="1"/>
</dbReference>
<keyword evidence="4" id="KW-0723">Serine/threonine-protein kinase</keyword>
<dbReference type="InterPro" id="IPR047117">
    <property type="entry name" value="PERK1-13-like"/>
</dbReference>
<dbReference type="GO" id="GO:0005524">
    <property type="term" value="F:ATP binding"/>
    <property type="evidence" value="ECO:0007669"/>
    <property type="project" value="UniProtKB-KW"/>
</dbReference>
<dbReference type="Gramene" id="QL12p025701:mrna">
    <property type="protein sequence ID" value="QL12p025701:mrna"/>
    <property type="gene ID" value="QL12p025701"/>
</dbReference>
<evidence type="ECO:0000256" key="8">
    <source>
        <dbReference type="ARBA" id="ARBA00022777"/>
    </source>
</evidence>
<keyword evidence="9" id="KW-0067">ATP-binding</keyword>
<dbReference type="InterPro" id="IPR020635">
    <property type="entry name" value="Tyr_kinase_cat_dom"/>
</dbReference>
<evidence type="ECO:0000256" key="2">
    <source>
        <dbReference type="ARBA" id="ARBA00012513"/>
    </source>
</evidence>
<dbReference type="Gene3D" id="3.30.200.20">
    <property type="entry name" value="Phosphorylase Kinase, domain 1"/>
    <property type="match status" value="1"/>
</dbReference>
<dbReference type="OMA" id="FRESYEQ"/>
<dbReference type="Proteomes" id="UP000594261">
    <property type="component" value="Chromosome 12"/>
</dbReference>
<evidence type="ECO:0000256" key="11">
    <source>
        <dbReference type="ARBA" id="ARBA00023136"/>
    </source>
</evidence>
<evidence type="ECO:0000256" key="1">
    <source>
        <dbReference type="ARBA" id="ARBA00004162"/>
    </source>
</evidence>
<dbReference type="InParanoid" id="A0A7N2REN1"/>
<keyword evidence="11" id="KW-0472">Membrane</keyword>
<dbReference type="InterPro" id="IPR001245">
    <property type="entry name" value="Ser-Thr/Tyr_kinase_cat_dom"/>
</dbReference>
<evidence type="ECO:0000259" key="14">
    <source>
        <dbReference type="PROSITE" id="PS50011"/>
    </source>
</evidence>
<proteinExistence type="predicted"/>
<dbReference type="EMBL" id="LRBV02000012">
    <property type="status" value="NOT_ANNOTATED_CDS"/>
    <property type="molecule type" value="Genomic_DNA"/>
</dbReference>
<evidence type="ECO:0000256" key="12">
    <source>
        <dbReference type="ARBA" id="ARBA00047899"/>
    </source>
</evidence>
<dbReference type="InterPro" id="IPR008271">
    <property type="entry name" value="Ser/Thr_kinase_AS"/>
</dbReference>
<evidence type="ECO:0000256" key="3">
    <source>
        <dbReference type="ARBA" id="ARBA00022475"/>
    </source>
</evidence>
<comment type="subcellular location">
    <subcellularLocation>
        <location evidence="1">Cell membrane</location>
        <topology evidence="1">Single-pass membrane protein</topology>
    </subcellularLocation>
</comment>
<evidence type="ECO:0000256" key="7">
    <source>
        <dbReference type="ARBA" id="ARBA00022741"/>
    </source>
</evidence>
<organism evidence="15 16">
    <name type="scientific">Quercus lobata</name>
    <name type="common">Valley oak</name>
    <dbReference type="NCBI Taxonomy" id="97700"/>
    <lineage>
        <taxon>Eukaryota</taxon>
        <taxon>Viridiplantae</taxon>
        <taxon>Streptophyta</taxon>
        <taxon>Embryophyta</taxon>
        <taxon>Tracheophyta</taxon>
        <taxon>Spermatophyta</taxon>
        <taxon>Magnoliopsida</taxon>
        <taxon>eudicotyledons</taxon>
        <taxon>Gunneridae</taxon>
        <taxon>Pentapetalae</taxon>
        <taxon>rosids</taxon>
        <taxon>fabids</taxon>
        <taxon>Fagales</taxon>
        <taxon>Fagaceae</taxon>
        <taxon>Quercus</taxon>
    </lineage>
</organism>
<dbReference type="Pfam" id="PF07714">
    <property type="entry name" value="PK_Tyr_Ser-Thr"/>
    <property type="match status" value="1"/>
</dbReference>
<keyword evidence="16" id="KW-1185">Reference proteome</keyword>
<evidence type="ECO:0000256" key="13">
    <source>
        <dbReference type="ARBA" id="ARBA00048679"/>
    </source>
</evidence>
<protein>
    <recommendedName>
        <fullName evidence="2">non-specific serine/threonine protein kinase</fullName>
        <ecNumber evidence="2">2.7.11.1</ecNumber>
    </recommendedName>
</protein>
<name>A0A7N2REN1_QUELO</name>
<dbReference type="PROSITE" id="PS50011">
    <property type="entry name" value="PROTEIN_KINASE_DOM"/>
    <property type="match status" value="1"/>
</dbReference>
<keyword evidence="7" id="KW-0547">Nucleotide-binding</keyword>
<feature type="domain" description="Protein kinase" evidence="14">
    <location>
        <begin position="2"/>
        <end position="175"/>
    </location>
</feature>
<dbReference type="SUPFAM" id="SSF56112">
    <property type="entry name" value="Protein kinase-like (PK-like)"/>
    <property type="match status" value="1"/>
</dbReference>
<evidence type="ECO:0000313" key="15">
    <source>
        <dbReference type="EnsemblPlants" id="QL12p025701:mrna"/>
    </source>
</evidence>